<sequence length="196" mass="22256">MKVVLLVGLYLLAQIMFLTPEAQGQCDPPLWNGKLGNNWNLPGILPNSKPKFNLTIKKLDTNYRYRPGRRHSVKVQMANFNSTERMLGFFLTLEPISDQPKNCMCSFNVSCGLGRFNRPRRTKLGPKLPENCDQLIFADNHKRTKVSFSVVWIAPTCGGVTMRATIRSNKRKIYSDDDDIEPQYQLLTKVLYAGSG</sequence>
<evidence type="ECO:0000256" key="1">
    <source>
        <dbReference type="SAM" id="SignalP"/>
    </source>
</evidence>
<dbReference type="InterPro" id="IPR002861">
    <property type="entry name" value="Reeler_dom"/>
</dbReference>
<evidence type="ECO:0000313" key="3">
    <source>
        <dbReference type="Ensembl" id="ENSCSAVP00000012486.1"/>
    </source>
</evidence>
<protein>
    <recommendedName>
        <fullName evidence="2">Reelin domain-containing protein</fullName>
    </recommendedName>
</protein>
<dbReference type="CDD" id="cd08544">
    <property type="entry name" value="Reeler"/>
    <property type="match status" value="1"/>
</dbReference>
<feature type="chain" id="PRO_5003578997" description="Reelin domain-containing protein" evidence="1">
    <location>
        <begin position="25"/>
        <end position="196"/>
    </location>
</feature>
<dbReference type="Gene3D" id="2.60.40.4060">
    <property type="entry name" value="Reeler domain"/>
    <property type="match status" value="1"/>
</dbReference>
<feature type="domain" description="Reelin" evidence="2">
    <location>
        <begin position="49"/>
        <end position="173"/>
    </location>
</feature>
<dbReference type="Ensembl" id="ENSCSAVT00000012630.1">
    <property type="protein sequence ID" value="ENSCSAVP00000012486.1"/>
    <property type="gene ID" value="ENSCSAVG00000007331.1"/>
</dbReference>
<proteinExistence type="predicted"/>
<dbReference type="OMA" id="CMCSFNV"/>
<accession>H2Z4H4</accession>
<evidence type="ECO:0000313" key="4">
    <source>
        <dbReference type="Proteomes" id="UP000007875"/>
    </source>
</evidence>
<dbReference type="GeneTree" id="ENSGT00390000008785"/>
<dbReference type="HOGENOM" id="CLU_1389784_0_0_1"/>
<dbReference type="Pfam" id="PF02014">
    <property type="entry name" value="Reeler"/>
    <property type="match status" value="1"/>
</dbReference>
<dbReference type="AlphaFoldDB" id="H2Z4H4"/>
<reference evidence="3" key="3">
    <citation type="submission" date="2025-09" db="UniProtKB">
        <authorList>
            <consortium name="Ensembl"/>
        </authorList>
    </citation>
    <scope>IDENTIFICATION</scope>
</reference>
<dbReference type="InParanoid" id="H2Z4H4"/>
<keyword evidence="1" id="KW-0732">Signal</keyword>
<name>H2Z4H4_CIOSA</name>
<reference evidence="3" key="2">
    <citation type="submission" date="2025-08" db="UniProtKB">
        <authorList>
            <consortium name="Ensembl"/>
        </authorList>
    </citation>
    <scope>IDENTIFICATION</scope>
</reference>
<evidence type="ECO:0000259" key="2">
    <source>
        <dbReference type="Pfam" id="PF02014"/>
    </source>
</evidence>
<organism evidence="3 4">
    <name type="scientific">Ciona savignyi</name>
    <name type="common">Pacific transparent sea squirt</name>
    <dbReference type="NCBI Taxonomy" id="51511"/>
    <lineage>
        <taxon>Eukaryota</taxon>
        <taxon>Metazoa</taxon>
        <taxon>Chordata</taxon>
        <taxon>Tunicata</taxon>
        <taxon>Ascidiacea</taxon>
        <taxon>Phlebobranchia</taxon>
        <taxon>Cionidae</taxon>
        <taxon>Ciona</taxon>
    </lineage>
</organism>
<keyword evidence="4" id="KW-1185">Reference proteome</keyword>
<reference evidence="4" key="1">
    <citation type="submission" date="2003-08" db="EMBL/GenBank/DDBJ databases">
        <authorList>
            <person name="Birren B."/>
            <person name="Nusbaum C."/>
            <person name="Abebe A."/>
            <person name="Abouelleil A."/>
            <person name="Adekoya E."/>
            <person name="Ait-zahra M."/>
            <person name="Allen N."/>
            <person name="Allen T."/>
            <person name="An P."/>
            <person name="Anderson M."/>
            <person name="Anderson S."/>
            <person name="Arachchi H."/>
            <person name="Armbruster J."/>
            <person name="Bachantsang P."/>
            <person name="Baldwin J."/>
            <person name="Barry A."/>
            <person name="Bayul T."/>
            <person name="Blitshsteyn B."/>
            <person name="Bloom T."/>
            <person name="Blye J."/>
            <person name="Boguslavskiy L."/>
            <person name="Borowsky M."/>
            <person name="Boukhgalter B."/>
            <person name="Brunache A."/>
            <person name="Butler J."/>
            <person name="Calixte N."/>
            <person name="Calvo S."/>
            <person name="Camarata J."/>
            <person name="Campo K."/>
            <person name="Chang J."/>
            <person name="Cheshatsang Y."/>
            <person name="Citroen M."/>
            <person name="Collymore A."/>
            <person name="Considine T."/>
            <person name="Cook A."/>
            <person name="Cooke P."/>
            <person name="Corum B."/>
            <person name="Cuomo C."/>
            <person name="David R."/>
            <person name="Dawoe T."/>
            <person name="Degray S."/>
            <person name="Dodge S."/>
            <person name="Dooley K."/>
            <person name="Dorje P."/>
            <person name="Dorjee K."/>
            <person name="Dorris L."/>
            <person name="Duffey N."/>
            <person name="Dupes A."/>
            <person name="Elkins T."/>
            <person name="Engels R."/>
            <person name="Erickson J."/>
            <person name="Farina A."/>
            <person name="Faro S."/>
            <person name="Ferreira P."/>
            <person name="Fischer H."/>
            <person name="Fitzgerald M."/>
            <person name="Foley K."/>
            <person name="Gage D."/>
            <person name="Galagan J."/>
            <person name="Gearin G."/>
            <person name="Gnerre S."/>
            <person name="Gnirke A."/>
            <person name="Goyette A."/>
            <person name="Graham J."/>
            <person name="Grandbois E."/>
            <person name="Gyaltsen K."/>
            <person name="Hafez N."/>
            <person name="Hagopian D."/>
            <person name="Hagos B."/>
            <person name="Hall J."/>
            <person name="Hatcher B."/>
            <person name="Heller A."/>
            <person name="Higgins H."/>
            <person name="Honan T."/>
            <person name="Horn A."/>
            <person name="Houde N."/>
            <person name="Hughes L."/>
            <person name="Hulme W."/>
            <person name="Husby E."/>
            <person name="Iliev I."/>
            <person name="Jaffe D."/>
            <person name="Jones C."/>
            <person name="Kamal M."/>
            <person name="Kamat A."/>
            <person name="Kamvysselis M."/>
            <person name="Karlsson E."/>
            <person name="Kells C."/>
            <person name="Kieu A."/>
            <person name="Kisner P."/>
            <person name="Kodira C."/>
            <person name="Kulbokas E."/>
            <person name="Labutti K."/>
            <person name="Lama D."/>
            <person name="Landers T."/>
            <person name="Leger J."/>
            <person name="Levine S."/>
            <person name="Lewis D."/>
            <person name="Lewis T."/>
            <person name="Lindblad-toh K."/>
            <person name="Liu X."/>
            <person name="Lokyitsang T."/>
            <person name="Lokyitsang Y."/>
            <person name="Lucien O."/>
            <person name="Lui A."/>
            <person name="Ma L.J."/>
            <person name="Mabbitt R."/>
            <person name="Macdonald J."/>
            <person name="Maclean C."/>
            <person name="Major J."/>
            <person name="Manning J."/>
            <person name="Marabella R."/>
            <person name="Maru K."/>
            <person name="Matthews C."/>
            <person name="Mauceli E."/>
            <person name="Mccarthy M."/>
            <person name="Mcdonough S."/>
            <person name="Mcghee T."/>
            <person name="Meldrim J."/>
            <person name="Meneus L."/>
            <person name="Mesirov J."/>
            <person name="Mihalev A."/>
            <person name="Mihova T."/>
            <person name="Mikkelsen T."/>
            <person name="Mlenga V."/>
            <person name="Moru K."/>
            <person name="Mozes J."/>
            <person name="Mulrain L."/>
            <person name="Munson G."/>
            <person name="Naylor J."/>
            <person name="Newes C."/>
            <person name="Nguyen C."/>
            <person name="Nguyen N."/>
            <person name="Nguyen T."/>
            <person name="Nicol R."/>
            <person name="Nielsen C."/>
            <person name="Nizzari M."/>
            <person name="Norbu C."/>
            <person name="Norbu N."/>
            <person name="O'donnell P."/>
            <person name="Okoawo O."/>
            <person name="O'leary S."/>
            <person name="Omotosho B."/>
            <person name="O'neill K."/>
            <person name="Osman S."/>
            <person name="Parker S."/>
            <person name="Perrin D."/>
            <person name="Phunkhang P."/>
            <person name="Piqani B."/>
            <person name="Purcell S."/>
            <person name="Rachupka T."/>
            <person name="Ramasamy U."/>
            <person name="Rameau R."/>
            <person name="Ray V."/>
            <person name="Raymond C."/>
            <person name="Retta R."/>
            <person name="Richardson S."/>
            <person name="Rise C."/>
            <person name="Rodriguez J."/>
            <person name="Rogers J."/>
            <person name="Rogov P."/>
            <person name="Rutman M."/>
            <person name="Schupbach R."/>
            <person name="Seaman C."/>
            <person name="Settipalli S."/>
            <person name="Sharpe T."/>
            <person name="Sheridan J."/>
            <person name="Sherpa N."/>
            <person name="Shi J."/>
            <person name="Smirnov S."/>
            <person name="Smith C."/>
            <person name="Sougnez C."/>
            <person name="Spencer B."/>
            <person name="Stalker J."/>
            <person name="Stange-thomann N."/>
            <person name="Stavropoulos S."/>
            <person name="Stetson K."/>
            <person name="Stone C."/>
            <person name="Stone S."/>
            <person name="Stubbs M."/>
            <person name="Talamas J."/>
            <person name="Tchuinga P."/>
            <person name="Tenzing P."/>
            <person name="Tesfaye S."/>
            <person name="Theodore J."/>
            <person name="Thoulutsang Y."/>
            <person name="Topham K."/>
            <person name="Towey S."/>
            <person name="Tsamla T."/>
            <person name="Tsomo N."/>
            <person name="Vallee D."/>
            <person name="Vassiliev H."/>
            <person name="Venkataraman V."/>
            <person name="Vinson J."/>
            <person name="Vo A."/>
            <person name="Wade C."/>
            <person name="Wang S."/>
            <person name="Wangchuk T."/>
            <person name="Wangdi T."/>
            <person name="Whittaker C."/>
            <person name="Wilkinson J."/>
            <person name="Wu Y."/>
            <person name="Wyman D."/>
            <person name="Yadav S."/>
            <person name="Yang S."/>
            <person name="Yang X."/>
            <person name="Yeager S."/>
            <person name="Yee E."/>
            <person name="Young G."/>
            <person name="Zainoun J."/>
            <person name="Zembeck L."/>
            <person name="Zimmer A."/>
            <person name="Zody M."/>
            <person name="Lander E."/>
        </authorList>
    </citation>
    <scope>NUCLEOTIDE SEQUENCE [LARGE SCALE GENOMIC DNA]</scope>
</reference>
<dbReference type="Proteomes" id="UP000007875">
    <property type="component" value="Unassembled WGS sequence"/>
</dbReference>
<dbReference type="InterPro" id="IPR042307">
    <property type="entry name" value="Reeler_sf"/>
</dbReference>
<feature type="signal peptide" evidence="1">
    <location>
        <begin position="1"/>
        <end position="24"/>
    </location>
</feature>